<evidence type="ECO:0000313" key="3">
    <source>
        <dbReference type="Proteomes" id="UP000777438"/>
    </source>
</evidence>
<sequence length="153" mass="17430">MLQSNSACYFSVQYLLFQFSVLDVAGCFISITTTISLISHRRKLHLISASFFKRLSPWPNYSVQFAHFRFPPLQHTNRAKRGENLEVISFTEENCGKSFDIHILSGLLFFLSRLLLLEKNEPIPFSPYSHSASFPAPTRISCLGHGHAREPPN</sequence>
<dbReference type="Proteomes" id="UP000777438">
    <property type="component" value="Unassembled WGS sequence"/>
</dbReference>
<reference evidence="2 3" key="1">
    <citation type="journal article" date="2021" name="Nat. Commun.">
        <title>Genetic determinants of endophytism in the Arabidopsis root mycobiome.</title>
        <authorList>
            <person name="Mesny F."/>
            <person name="Miyauchi S."/>
            <person name="Thiergart T."/>
            <person name="Pickel B."/>
            <person name="Atanasova L."/>
            <person name="Karlsson M."/>
            <person name="Huettel B."/>
            <person name="Barry K.W."/>
            <person name="Haridas S."/>
            <person name="Chen C."/>
            <person name="Bauer D."/>
            <person name="Andreopoulos W."/>
            <person name="Pangilinan J."/>
            <person name="LaButti K."/>
            <person name="Riley R."/>
            <person name="Lipzen A."/>
            <person name="Clum A."/>
            <person name="Drula E."/>
            <person name="Henrissat B."/>
            <person name="Kohler A."/>
            <person name="Grigoriev I.V."/>
            <person name="Martin F.M."/>
            <person name="Hacquard S."/>
        </authorList>
    </citation>
    <scope>NUCLEOTIDE SEQUENCE [LARGE SCALE GENOMIC DNA]</scope>
    <source>
        <strain evidence="2 3">MPI-CAGE-CH-0241</strain>
    </source>
</reference>
<gene>
    <name evidence="2" type="ORF">B0T10DRAFT_59547</name>
</gene>
<keyword evidence="1" id="KW-0812">Transmembrane</keyword>
<keyword evidence="1" id="KW-0472">Membrane</keyword>
<organism evidence="2 3">
    <name type="scientific">Thelonectria olida</name>
    <dbReference type="NCBI Taxonomy" id="1576542"/>
    <lineage>
        <taxon>Eukaryota</taxon>
        <taxon>Fungi</taxon>
        <taxon>Dikarya</taxon>
        <taxon>Ascomycota</taxon>
        <taxon>Pezizomycotina</taxon>
        <taxon>Sordariomycetes</taxon>
        <taxon>Hypocreomycetidae</taxon>
        <taxon>Hypocreales</taxon>
        <taxon>Nectriaceae</taxon>
        <taxon>Thelonectria</taxon>
    </lineage>
</organism>
<accession>A0A9P9APW7</accession>
<proteinExistence type="predicted"/>
<keyword evidence="1" id="KW-1133">Transmembrane helix</keyword>
<feature type="transmembrane region" description="Helical" evidence="1">
    <location>
        <begin position="12"/>
        <end position="38"/>
    </location>
</feature>
<protein>
    <submittedName>
        <fullName evidence="2">Uncharacterized protein</fullName>
    </submittedName>
</protein>
<dbReference type="EMBL" id="JAGPYM010000012">
    <property type="protein sequence ID" value="KAH6888690.1"/>
    <property type="molecule type" value="Genomic_DNA"/>
</dbReference>
<comment type="caution">
    <text evidence="2">The sequence shown here is derived from an EMBL/GenBank/DDBJ whole genome shotgun (WGS) entry which is preliminary data.</text>
</comment>
<evidence type="ECO:0000256" key="1">
    <source>
        <dbReference type="SAM" id="Phobius"/>
    </source>
</evidence>
<dbReference type="AlphaFoldDB" id="A0A9P9APW7"/>
<name>A0A9P9APW7_9HYPO</name>
<keyword evidence="3" id="KW-1185">Reference proteome</keyword>
<evidence type="ECO:0000313" key="2">
    <source>
        <dbReference type="EMBL" id="KAH6888690.1"/>
    </source>
</evidence>